<dbReference type="InterPro" id="IPR001608">
    <property type="entry name" value="Ala_racemase_N"/>
</dbReference>
<accession>A0AAU8M0W0</accession>
<sequence>MICANLQKIRSIIEETARGCGRDPKEVKLVAVSKYMPAAMIAEAHQCDQVLFGENYLQHAEEKITQLPPALHWHFIGHLQSNKAKMAAELFQMIETVDRLKIAQALDRHAAILKKKLDVLVQVNVGREPQKSGILPEEAKDLLQAMQSLTNLRVRGLMTMPPYGREPEESRPWFRALKKLSLELAETNCFYDNKAIELSMGMSGDFKVAIEEGATLVRVGTAIFGERAQK</sequence>
<gene>
    <name evidence="6" type="ORF">Q3M24_08335</name>
</gene>
<dbReference type="SUPFAM" id="SSF51419">
    <property type="entry name" value="PLP-binding barrel"/>
    <property type="match status" value="1"/>
</dbReference>
<comment type="function">
    <text evidence="2">Pyridoxal 5'-phosphate (PLP)-binding protein, which is involved in PLP homeostasis.</text>
</comment>
<dbReference type="GO" id="GO:0030170">
    <property type="term" value="F:pyridoxal phosphate binding"/>
    <property type="evidence" value="ECO:0007669"/>
    <property type="project" value="UniProtKB-UniRule"/>
</dbReference>
<reference evidence="6" key="2">
    <citation type="submission" date="2024-06" db="EMBL/GenBank/DDBJ databases">
        <authorList>
            <person name="Plum-Jensen L.E."/>
            <person name="Schramm A."/>
            <person name="Marshall I.P.G."/>
        </authorList>
    </citation>
    <scope>NUCLEOTIDE SEQUENCE</scope>
    <source>
        <strain evidence="6">Rat1</strain>
    </source>
</reference>
<dbReference type="PANTHER" id="PTHR10146">
    <property type="entry name" value="PROLINE SYNTHETASE CO-TRANSCRIBED BACTERIAL HOMOLOG PROTEIN"/>
    <property type="match status" value="1"/>
</dbReference>
<dbReference type="FunFam" id="3.20.20.10:FF:000018">
    <property type="entry name" value="Pyridoxal phosphate homeostasis protein"/>
    <property type="match status" value="1"/>
</dbReference>
<keyword evidence="1 2" id="KW-0663">Pyridoxal phosphate</keyword>
<name>A0AAU8M0W0_9BACT</name>
<dbReference type="InterPro" id="IPR029066">
    <property type="entry name" value="PLP-binding_barrel"/>
</dbReference>
<dbReference type="InterPro" id="IPR011078">
    <property type="entry name" value="PyrdxlP_homeostasis"/>
</dbReference>
<organism evidence="6">
    <name type="scientific">Candidatus Electrothrix aestuarii</name>
    <dbReference type="NCBI Taxonomy" id="3062594"/>
    <lineage>
        <taxon>Bacteria</taxon>
        <taxon>Pseudomonadati</taxon>
        <taxon>Thermodesulfobacteriota</taxon>
        <taxon>Desulfobulbia</taxon>
        <taxon>Desulfobulbales</taxon>
        <taxon>Desulfobulbaceae</taxon>
        <taxon>Candidatus Electrothrix</taxon>
    </lineage>
</organism>
<evidence type="ECO:0000256" key="1">
    <source>
        <dbReference type="ARBA" id="ARBA00022898"/>
    </source>
</evidence>
<dbReference type="PANTHER" id="PTHR10146:SF14">
    <property type="entry name" value="PYRIDOXAL PHOSPHATE HOMEOSTASIS PROTEIN"/>
    <property type="match status" value="1"/>
</dbReference>
<dbReference type="Gene3D" id="3.20.20.10">
    <property type="entry name" value="Alanine racemase"/>
    <property type="match status" value="1"/>
</dbReference>
<evidence type="ECO:0000313" key="6">
    <source>
        <dbReference type="EMBL" id="XCN74736.1"/>
    </source>
</evidence>
<comment type="cofactor">
    <cofactor evidence="3">
        <name>pyridoxal 5'-phosphate</name>
        <dbReference type="ChEBI" id="CHEBI:597326"/>
    </cofactor>
</comment>
<dbReference type="KEGG" id="eaj:Q3M24_08335"/>
<evidence type="ECO:0000259" key="5">
    <source>
        <dbReference type="Pfam" id="PF01168"/>
    </source>
</evidence>
<feature type="domain" description="Alanine racemase N-terminal" evidence="5">
    <location>
        <begin position="7"/>
        <end position="227"/>
    </location>
</feature>
<dbReference type="PIRSF" id="PIRSF004848">
    <property type="entry name" value="YBL036c_PLPDEIII"/>
    <property type="match status" value="1"/>
</dbReference>
<dbReference type="NCBIfam" id="TIGR00044">
    <property type="entry name" value="YggS family pyridoxal phosphate-dependent enzyme"/>
    <property type="match status" value="1"/>
</dbReference>
<dbReference type="EMBL" id="CP159373">
    <property type="protein sequence ID" value="XCN74736.1"/>
    <property type="molecule type" value="Genomic_DNA"/>
</dbReference>
<evidence type="ECO:0000256" key="4">
    <source>
        <dbReference type="RuleBase" id="RU004514"/>
    </source>
</evidence>
<evidence type="ECO:0000256" key="3">
    <source>
        <dbReference type="PIRSR" id="PIRSR004848-1"/>
    </source>
</evidence>
<dbReference type="HAMAP" id="MF_02087">
    <property type="entry name" value="PLP_homeostasis"/>
    <property type="match status" value="1"/>
</dbReference>
<comment type="similarity">
    <text evidence="2 4">Belongs to the pyridoxal phosphate-binding protein YggS/PROSC family.</text>
</comment>
<protein>
    <recommendedName>
        <fullName evidence="2">Pyridoxal phosphate homeostasis protein</fullName>
        <shortName evidence="2">PLP homeostasis protein</shortName>
    </recommendedName>
</protein>
<proteinExistence type="inferred from homology"/>
<evidence type="ECO:0000256" key="2">
    <source>
        <dbReference type="HAMAP-Rule" id="MF_02087"/>
    </source>
</evidence>
<feature type="modified residue" description="N6-(pyridoxal phosphate)lysine" evidence="2 3">
    <location>
        <position position="34"/>
    </location>
</feature>
<dbReference type="CDD" id="cd00635">
    <property type="entry name" value="PLPDE_III_YBL036c_like"/>
    <property type="match status" value="1"/>
</dbReference>
<dbReference type="Pfam" id="PF01168">
    <property type="entry name" value="Ala_racemase_N"/>
    <property type="match status" value="1"/>
</dbReference>
<dbReference type="AlphaFoldDB" id="A0AAU8M0W0"/>
<reference evidence="6" key="1">
    <citation type="journal article" date="2024" name="Syst. Appl. Microbiol.">
        <title>First single-strain enrichments of Electrothrix cable bacteria, description of E. aestuarii sp. nov. and E. rattekaaiensis sp. nov., and proposal of a cable bacteria taxonomy following the rules of the SeqCode.</title>
        <authorList>
            <person name="Plum-Jensen L.E."/>
            <person name="Schramm A."/>
            <person name="Marshall I.P.G."/>
        </authorList>
    </citation>
    <scope>NUCLEOTIDE SEQUENCE</scope>
    <source>
        <strain evidence="6">Rat1</strain>
    </source>
</reference>